<dbReference type="InterPro" id="IPR036291">
    <property type="entry name" value="NAD(P)-bd_dom_sf"/>
</dbReference>
<dbReference type="Pfam" id="PF08240">
    <property type="entry name" value="ADH_N"/>
    <property type="match status" value="1"/>
</dbReference>
<dbReference type="EMBL" id="CP001700">
    <property type="protein sequence ID" value="ACU69283.1"/>
    <property type="molecule type" value="Genomic_DNA"/>
</dbReference>
<dbReference type="InterPro" id="IPR020843">
    <property type="entry name" value="ER"/>
</dbReference>
<dbReference type="KEGG" id="cai:Caci_0330"/>
<dbReference type="PANTHER" id="PTHR44154:SF1">
    <property type="entry name" value="QUINONE OXIDOREDUCTASE"/>
    <property type="match status" value="1"/>
</dbReference>
<name>C7PVC7_CATAD</name>
<dbReference type="CDD" id="cd05289">
    <property type="entry name" value="MDR_like_2"/>
    <property type="match status" value="1"/>
</dbReference>
<dbReference type="Pfam" id="PF13602">
    <property type="entry name" value="ADH_zinc_N_2"/>
    <property type="match status" value="1"/>
</dbReference>
<evidence type="ECO:0000313" key="4">
    <source>
        <dbReference type="Proteomes" id="UP000000851"/>
    </source>
</evidence>
<accession>C7PVC7</accession>
<dbReference type="GO" id="GO:0016491">
    <property type="term" value="F:oxidoreductase activity"/>
    <property type="evidence" value="ECO:0007669"/>
    <property type="project" value="InterPro"/>
</dbReference>
<evidence type="ECO:0000313" key="3">
    <source>
        <dbReference type="EMBL" id="ACU69283.1"/>
    </source>
</evidence>
<evidence type="ECO:0000256" key="1">
    <source>
        <dbReference type="ARBA" id="ARBA00022857"/>
    </source>
</evidence>
<dbReference type="HOGENOM" id="CLU_026673_3_3_11"/>
<dbReference type="eggNOG" id="COG0604">
    <property type="taxonomic scope" value="Bacteria"/>
</dbReference>
<dbReference type="InParanoid" id="C7PVC7"/>
<dbReference type="InterPro" id="IPR011032">
    <property type="entry name" value="GroES-like_sf"/>
</dbReference>
<dbReference type="SUPFAM" id="SSF51735">
    <property type="entry name" value="NAD(P)-binding Rossmann-fold domains"/>
    <property type="match status" value="1"/>
</dbReference>
<dbReference type="SUPFAM" id="SSF50129">
    <property type="entry name" value="GroES-like"/>
    <property type="match status" value="1"/>
</dbReference>
<dbReference type="InterPro" id="IPR051603">
    <property type="entry name" value="Zinc-ADH_QOR/CCCR"/>
</dbReference>
<dbReference type="Gene3D" id="3.40.50.720">
    <property type="entry name" value="NAD(P)-binding Rossmann-like Domain"/>
    <property type="match status" value="1"/>
</dbReference>
<dbReference type="Proteomes" id="UP000000851">
    <property type="component" value="Chromosome"/>
</dbReference>
<dbReference type="AlphaFoldDB" id="C7PVC7"/>
<gene>
    <name evidence="3" type="ordered locus">Caci_0330</name>
</gene>
<dbReference type="RefSeq" id="WP_012784578.1">
    <property type="nucleotide sequence ID" value="NC_013131.1"/>
</dbReference>
<sequence>MADRITPPDTMRTVRFREYGEPADVLRLEIASVPAPSPGRIRIAVHACGLAPADWALCRGLFAGDLPRGIGCDVAGTVEAVGEGVTDVAIGDPVFGTADYAGQPSAGAADHAIMDHWYTVPEGLDLIQAAALPMALSTAYWHLTRLGLSAGSTLLVNGAGTTIGYAAVQIALHRGLHVIATAGETYAPQLKNLGATVTAYGDGLPDRVAALSDTPIDIVFDTAPPNGALPDLIRIADDDPQRILTCSDLATAPDLGARDTFHEDRTTFTDADRFSHFPEFAHLAAKGKFTVPVAGTFPLDQWRTALDISQSGHARGKLLLLPGSQR</sequence>
<organism evidence="3 4">
    <name type="scientific">Catenulispora acidiphila (strain DSM 44928 / JCM 14897 / NBRC 102108 / NRRL B-24433 / ID139908)</name>
    <dbReference type="NCBI Taxonomy" id="479433"/>
    <lineage>
        <taxon>Bacteria</taxon>
        <taxon>Bacillati</taxon>
        <taxon>Actinomycetota</taxon>
        <taxon>Actinomycetes</taxon>
        <taxon>Catenulisporales</taxon>
        <taxon>Catenulisporaceae</taxon>
        <taxon>Catenulispora</taxon>
    </lineage>
</organism>
<dbReference type="STRING" id="479433.Caci_0330"/>
<dbReference type="PANTHER" id="PTHR44154">
    <property type="entry name" value="QUINONE OXIDOREDUCTASE"/>
    <property type="match status" value="1"/>
</dbReference>
<dbReference type="Gene3D" id="3.90.180.10">
    <property type="entry name" value="Medium-chain alcohol dehydrogenases, catalytic domain"/>
    <property type="match status" value="1"/>
</dbReference>
<keyword evidence="1" id="KW-0521">NADP</keyword>
<keyword evidence="4" id="KW-1185">Reference proteome</keyword>
<protein>
    <submittedName>
        <fullName evidence="3">Alcohol dehydrogenase GroES domain protein</fullName>
    </submittedName>
</protein>
<dbReference type="InterPro" id="IPR013154">
    <property type="entry name" value="ADH-like_N"/>
</dbReference>
<feature type="domain" description="Enoyl reductase (ER)" evidence="2">
    <location>
        <begin position="21"/>
        <end position="320"/>
    </location>
</feature>
<reference evidence="3 4" key="1">
    <citation type="journal article" date="2009" name="Stand. Genomic Sci.">
        <title>Complete genome sequence of Catenulispora acidiphila type strain (ID 139908).</title>
        <authorList>
            <person name="Copeland A."/>
            <person name="Lapidus A."/>
            <person name="Glavina Del Rio T."/>
            <person name="Nolan M."/>
            <person name="Lucas S."/>
            <person name="Chen F."/>
            <person name="Tice H."/>
            <person name="Cheng J.F."/>
            <person name="Bruce D."/>
            <person name="Goodwin L."/>
            <person name="Pitluck S."/>
            <person name="Mikhailova N."/>
            <person name="Pati A."/>
            <person name="Ivanova N."/>
            <person name="Mavromatis K."/>
            <person name="Chen A."/>
            <person name="Palaniappan K."/>
            <person name="Chain P."/>
            <person name="Land M."/>
            <person name="Hauser L."/>
            <person name="Chang Y.J."/>
            <person name="Jeffries C.D."/>
            <person name="Chertkov O."/>
            <person name="Brettin T."/>
            <person name="Detter J.C."/>
            <person name="Han C."/>
            <person name="Ali Z."/>
            <person name="Tindall B.J."/>
            <person name="Goker M."/>
            <person name="Bristow J."/>
            <person name="Eisen J.A."/>
            <person name="Markowitz V."/>
            <person name="Hugenholtz P."/>
            <person name="Kyrpides N.C."/>
            <person name="Klenk H.P."/>
        </authorList>
    </citation>
    <scope>NUCLEOTIDE SEQUENCE [LARGE SCALE GENOMIC DNA]</scope>
    <source>
        <strain evidence="4">DSM 44928 / JCM 14897 / NBRC 102108 / NRRL B-24433 / ID139908</strain>
    </source>
</reference>
<proteinExistence type="predicted"/>
<dbReference type="SMART" id="SM00829">
    <property type="entry name" value="PKS_ER"/>
    <property type="match status" value="1"/>
</dbReference>
<evidence type="ECO:0000259" key="2">
    <source>
        <dbReference type="SMART" id="SM00829"/>
    </source>
</evidence>